<feature type="coiled-coil region" evidence="2">
    <location>
        <begin position="178"/>
        <end position="205"/>
    </location>
</feature>
<reference evidence="4 5" key="1">
    <citation type="submission" date="2022-04" db="EMBL/GenBank/DDBJ databases">
        <title>Gracilibacillus sp. isolated from saltern.</title>
        <authorList>
            <person name="Won M."/>
            <person name="Lee C.-M."/>
            <person name="Woen H.-Y."/>
            <person name="Kwon S.-W."/>
        </authorList>
    </citation>
    <scope>NUCLEOTIDE SEQUENCE [LARGE SCALE GENOMIC DNA]</scope>
    <source>
        <strain evidence="4 5">SSPM10-3</strain>
    </source>
</reference>
<feature type="domain" description="Glycosyltransferase 2-like" evidence="3">
    <location>
        <begin position="8"/>
        <end position="125"/>
    </location>
</feature>
<sequence length="744" mass="86892">MNKNRTLSLCMIVKDEGSHLGRCLESVDKYVDEMIIVDTGSTDNTIDIAESYGARVFRHQWTEDFSEVRNYGLDKATGDWILWLDADEEVDAEEGGQLRKVLSLDKEQLASITLVNYIGEDPPSEHRAYVLQQHRLFRAGIGLRFVGSIHEQLNVKDVLDDKIELKSLPVTVYHYGYLNSYTSEKNKNERNLNMLEKEKEKAEYSPWVDYHVASEYYRMGEYEEAFDAVNDALYHFIEAGQLPPSLLYKLKYETMLMTGSYDGAYPSIDKAIMLYEDYVDLHFYKGVILFQMEEYHKALSTFKHCLELGEGNTHHLILRGVGSFHAWYWIGQCYENLDMPLDAVSSYQQCLSQDPEHKEAKDALHVLQQQQPQVTTSQSSDEITISLCMIVKNEEDSIERVLQSVHDIVDEINIVDTGSTDSTKQLVNKFNATIYDYEWHDHFADARNFAFSKATKEYILWLDADDVVLEKDRGLFKQLKKTLPRDVDTVTMPYHLAFDDAGNVTSSLRRNRLVKQSRQFQWFGAVHEYLAVNGKSYHSDVAITHRKNKVYTDRNLKIYRKMQDEGKEFSPRELYYFANELRDHGINQEAIETYQKFLNGKRGWIEDNIQACLKMAYCYGKLENYEEQYLSLFRSFRFDKPRAEVCCEIGRIKINEKLFHQAIYWFEQALRLPDPPERMSMSNQAHWTWLPHLQLCVCYDQIGLPEKAYEHNELAKSYNPTHPSILFNQKYFSNAYGDRFKPSE</sequence>
<feature type="domain" description="Glycosyltransferase 2-like" evidence="3">
    <location>
        <begin position="386"/>
        <end position="519"/>
    </location>
</feature>
<dbReference type="GO" id="GO:0016757">
    <property type="term" value="F:glycosyltransferase activity"/>
    <property type="evidence" value="ECO:0007669"/>
    <property type="project" value="UniProtKB-KW"/>
</dbReference>
<organism evidence="4 5">
    <name type="scientific">Gracilibacillus salinarum</name>
    <dbReference type="NCBI Taxonomy" id="2932255"/>
    <lineage>
        <taxon>Bacteria</taxon>
        <taxon>Bacillati</taxon>
        <taxon>Bacillota</taxon>
        <taxon>Bacilli</taxon>
        <taxon>Bacillales</taxon>
        <taxon>Bacillaceae</taxon>
        <taxon>Gracilibacillus</taxon>
    </lineage>
</organism>
<dbReference type="EMBL" id="CP095071">
    <property type="protein sequence ID" value="UOQ86653.1"/>
    <property type="molecule type" value="Genomic_DNA"/>
</dbReference>
<dbReference type="InterPro" id="IPR019734">
    <property type="entry name" value="TPR_rpt"/>
</dbReference>
<keyword evidence="2" id="KW-0175">Coiled coil</keyword>
<evidence type="ECO:0000313" key="4">
    <source>
        <dbReference type="EMBL" id="UOQ86653.1"/>
    </source>
</evidence>
<keyword evidence="4" id="KW-0808">Transferase</keyword>
<feature type="repeat" description="TPR" evidence="1">
    <location>
        <begin position="279"/>
        <end position="312"/>
    </location>
</feature>
<dbReference type="EC" id="2.4.-.-" evidence="4"/>
<dbReference type="SUPFAM" id="SSF48452">
    <property type="entry name" value="TPR-like"/>
    <property type="match status" value="2"/>
</dbReference>
<evidence type="ECO:0000256" key="1">
    <source>
        <dbReference type="PROSITE-ProRule" id="PRU00339"/>
    </source>
</evidence>
<gene>
    <name evidence="4" type="ORF">MUN87_07120</name>
</gene>
<protein>
    <submittedName>
        <fullName evidence="4">Glycosyltransferase</fullName>
        <ecNumber evidence="4">2.4.-.-</ecNumber>
    </submittedName>
</protein>
<dbReference type="PANTHER" id="PTHR43630:SF2">
    <property type="entry name" value="GLYCOSYLTRANSFERASE"/>
    <property type="match status" value="1"/>
</dbReference>
<evidence type="ECO:0000259" key="3">
    <source>
        <dbReference type="Pfam" id="PF00535"/>
    </source>
</evidence>
<dbReference type="InterPro" id="IPR011990">
    <property type="entry name" value="TPR-like_helical_dom_sf"/>
</dbReference>
<dbReference type="PROSITE" id="PS50005">
    <property type="entry name" value="TPR"/>
    <property type="match status" value="2"/>
</dbReference>
<dbReference type="InterPro" id="IPR029044">
    <property type="entry name" value="Nucleotide-diphossugar_trans"/>
</dbReference>
<dbReference type="Pfam" id="PF00535">
    <property type="entry name" value="Glycos_transf_2"/>
    <property type="match status" value="2"/>
</dbReference>
<keyword evidence="1" id="KW-0802">TPR repeat</keyword>
<dbReference type="SMART" id="SM00028">
    <property type="entry name" value="TPR"/>
    <property type="match status" value="5"/>
</dbReference>
<dbReference type="Gene3D" id="3.90.550.10">
    <property type="entry name" value="Spore Coat Polysaccharide Biosynthesis Protein SpsA, Chain A"/>
    <property type="match status" value="2"/>
</dbReference>
<accession>A0ABY4GQH1</accession>
<dbReference type="InterPro" id="IPR001173">
    <property type="entry name" value="Glyco_trans_2-like"/>
</dbReference>
<dbReference type="Pfam" id="PF13181">
    <property type="entry name" value="TPR_8"/>
    <property type="match status" value="1"/>
</dbReference>
<evidence type="ECO:0000313" key="5">
    <source>
        <dbReference type="Proteomes" id="UP000831537"/>
    </source>
</evidence>
<dbReference type="Gene3D" id="1.25.40.10">
    <property type="entry name" value="Tetratricopeptide repeat domain"/>
    <property type="match status" value="3"/>
</dbReference>
<keyword evidence="5" id="KW-1185">Reference proteome</keyword>
<proteinExistence type="predicted"/>
<dbReference type="Proteomes" id="UP000831537">
    <property type="component" value="Chromosome"/>
</dbReference>
<evidence type="ECO:0000256" key="2">
    <source>
        <dbReference type="SAM" id="Coils"/>
    </source>
</evidence>
<feature type="repeat" description="TPR" evidence="1">
    <location>
        <begin position="324"/>
        <end position="357"/>
    </location>
</feature>
<keyword evidence="4" id="KW-0328">Glycosyltransferase</keyword>
<dbReference type="SUPFAM" id="SSF53448">
    <property type="entry name" value="Nucleotide-diphospho-sugar transferases"/>
    <property type="match status" value="2"/>
</dbReference>
<name>A0ABY4GQH1_9BACI</name>
<dbReference type="CDD" id="cd02511">
    <property type="entry name" value="Beta4Glucosyltransferase"/>
    <property type="match status" value="2"/>
</dbReference>
<dbReference type="PANTHER" id="PTHR43630">
    <property type="entry name" value="POLY-BETA-1,6-N-ACETYL-D-GLUCOSAMINE SYNTHASE"/>
    <property type="match status" value="1"/>
</dbReference>